<dbReference type="EMBL" id="CP137578">
    <property type="protein sequence ID" value="WOX27534.1"/>
    <property type="molecule type" value="Genomic_DNA"/>
</dbReference>
<sequence>MRKLSLKVAKLKNLSTDKQIPKAQTPHIGGGTGVVKDPITDNCTKICTSACSWRGCN</sequence>
<reference evidence="1 2" key="1">
    <citation type="submission" date="2023-10" db="EMBL/GenBank/DDBJ databases">
        <title>To unveil natural product biosynthetic capacity in Pseudoalteromonas.</title>
        <authorList>
            <person name="Wang J."/>
        </authorList>
    </citation>
    <scope>NUCLEOTIDE SEQUENCE [LARGE SCALE GENOMIC DNA]</scope>
    <source>
        <strain evidence="1 2">DSM 15914</strain>
    </source>
</reference>
<keyword evidence="2" id="KW-1185">Reference proteome</keyword>
<evidence type="ECO:0000313" key="1">
    <source>
        <dbReference type="EMBL" id="WOX27534.1"/>
    </source>
</evidence>
<dbReference type="RefSeq" id="WP_165383793.1">
    <property type="nucleotide sequence ID" value="NZ_CBCSDF010000003.1"/>
</dbReference>
<evidence type="ECO:0000313" key="2">
    <source>
        <dbReference type="Proteomes" id="UP001304419"/>
    </source>
</evidence>
<accession>A0ABZ0M806</accession>
<evidence type="ECO:0008006" key="3">
    <source>
        <dbReference type="Google" id="ProtNLM"/>
    </source>
</evidence>
<name>A0ABZ0M806_9GAMM</name>
<gene>
    <name evidence="1" type="ORF">R5H13_12795</name>
</gene>
<dbReference type="Proteomes" id="UP001304419">
    <property type="component" value="Chromosome 1"/>
</dbReference>
<protein>
    <recommendedName>
        <fullName evidence="3">Lantibiotic</fullName>
    </recommendedName>
</protein>
<proteinExistence type="predicted"/>
<organism evidence="1 2">
    <name type="scientific">Pseudoalteromonas maricaloris</name>
    <dbReference type="NCBI Taxonomy" id="184924"/>
    <lineage>
        <taxon>Bacteria</taxon>
        <taxon>Pseudomonadati</taxon>
        <taxon>Pseudomonadota</taxon>
        <taxon>Gammaproteobacteria</taxon>
        <taxon>Alteromonadales</taxon>
        <taxon>Pseudoalteromonadaceae</taxon>
        <taxon>Pseudoalteromonas</taxon>
    </lineage>
</organism>